<proteinExistence type="predicted"/>
<accession>A0ABD1PES2</accession>
<protein>
    <submittedName>
        <fullName evidence="1">Uncharacterized protein</fullName>
    </submittedName>
</protein>
<gene>
    <name evidence="1" type="ORF">Fot_53625</name>
</gene>
<name>A0ABD1PES2_9LAMI</name>
<dbReference type="PANTHER" id="PTHR34206">
    <property type="entry name" value="OS06G0193300 PROTEIN"/>
    <property type="match status" value="1"/>
</dbReference>
<organism evidence="1 2">
    <name type="scientific">Forsythia ovata</name>
    <dbReference type="NCBI Taxonomy" id="205694"/>
    <lineage>
        <taxon>Eukaryota</taxon>
        <taxon>Viridiplantae</taxon>
        <taxon>Streptophyta</taxon>
        <taxon>Embryophyta</taxon>
        <taxon>Tracheophyta</taxon>
        <taxon>Spermatophyta</taxon>
        <taxon>Magnoliopsida</taxon>
        <taxon>eudicotyledons</taxon>
        <taxon>Gunneridae</taxon>
        <taxon>Pentapetalae</taxon>
        <taxon>asterids</taxon>
        <taxon>lamiids</taxon>
        <taxon>Lamiales</taxon>
        <taxon>Oleaceae</taxon>
        <taxon>Forsythieae</taxon>
        <taxon>Forsythia</taxon>
    </lineage>
</organism>
<evidence type="ECO:0000313" key="1">
    <source>
        <dbReference type="EMBL" id="KAL2462388.1"/>
    </source>
</evidence>
<comment type="caution">
    <text evidence="1">The sequence shown here is derived from an EMBL/GenBank/DDBJ whole genome shotgun (WGS) entry which is preliminary data.</text>
</comment>
<dbReference type="AlphaFoldDB" id="A0ABD1PES2"/>
<dbReference type="PANTHER" id="PTHR34206:SF1">
    <property type="entry name" value="OS10G0390701 PROTEIN"/>
    <property type="match status" value="1"/>
</dbReference>
<keyword evidence="2" id="KW-1185">Reference proteome</keyword>
<sequence length="123" mass="13974">MSISYCFPASIPIRRPAAIRLVMRAHNQISVNRKPLQIRSLSNNKVFEDLSAGIVCYRDENGEITCEGIDEGPRFHQQLSRFTCNSRDSEIVELLQRCWDQVGADDDFEGVSGKKGFGFDKLY</sequence>
<evidence type="ECO:0000313" key="2">
    <source>
        <dbReference type="Proteomes" id="UP001604277"/>
    </source>
</evidence>
<reference evidence="2" key="1">
    <citation type="submission" date="2024-07" db="EMBL/GenBank/DDBJ databases">
        <title>Two chromosome-level genome assemblies of Korean endemic species Abeliophyllum distichum and Forsythia ovata (Oleaceae).</title>
        <authorList>
            <person name="Jang H."/>
        </authorList>
    </citation>
    <scope>NUCLEOTIDE SEQUENCE [LARGE SCALE GENOMIC DNA]</scope>
</reference>
<dbReference type="Proteomes" id="UP001604277">
    <property type="component" value="Unassembled WGS sequence"/>
</dbReference>
<dbReference type="EMBL" id="JBFOLJ010000020">
    <property type="protein sequence ID" value="KAL2462388.1"/>
    <property type="molecule type" value="Genomic_DNA"/>
</dbReference>